<gene>
    <name evidence="6" type="ORF">O0I10_004412</name>
</gene>
<dbReference type="Gene3D" id="1.25.10.10">
    <property type="entry name" value="Leucine-rich Repeat Variant"/>
    <property type="match status" value="1"/>
</dbReference>
<dbReference type="GeneID" id="83211825"/>
<evidence type="ECO:0000256" key="4">
    <source>
        <dbReference type="PROSITE-ProRule" id="PRU00091"/>
    </source>
</evidence>
<reference evidence="6 7" key="1">
    <citation type="submission" date="2023-03" db="EMBL/GenBank/DDBJ databases">
        <title>Genome sequence of Lichtheimia ornata CBS 291.66.</title>
        <authorList>
            <person name="Mohabir J.T."/>
            <person name="Shea T.P."/>
            <person name="Kurbessoian T."/>
            <person name="Berby B."/>
            <person name="Fontaine J."/>
            <person name="Livny J."/>
            <person name="Gnirke A."/>
            <person name="Stajich J.E."/>
            <person name="Cuomo C.A."/>
        </authorList>
    </citation>
    <scope>NUCLEOTIDE SEQUENCE [LARGE SCALE GENOMIC DNA]</scope>
    <source>
        <strain evidence="6">CBS 291.66</strain>
    </source>
</reference>
<dbReference type="PANTHER" id="PTHR23164:SF30">
    <property type="entry name" value="EARLY ENDOSOME ANTIGEN 1"/>
    <property type="match status" value="1"/>
</dbReference>
<evidence type="ECO:0000256" key="1">
    <source>
        <dbReference type="ARBA" id="ARBA00022723"/>
    </source>
</evidence>
<dbReference type="GO" id="GO:0008270">
    <property type="term" value="F:zinc ion binding"/>
    <property type="evidence" value="ECO:0007669"/>
    <property type="project" value="UniProtKB-KW"/>
</dbReference>
<accession>A0AAD7V6H5</accession>
<dbReference type="InterPro" id="IPR016024">
    <property type="entry name" value="ARM-type_fold"/>
</dbReference>
<dbReference type="InterPro" id="IPR013083">
    <property type="entry name" value="Znf_RING/FYVE/PHD"/>
</dbReference>
<keyword evidence="2 4" id="KW-0863">Zinc-finger</keyword>
<dbReference type="Pfam" id="PF01363">
    <property type="entry name" value="FYVE"/>
    <property type="match status" value="1"/>
</dbReference>
<dbReference type="InterPro" id="IPR000306">
    <property type="entry name" value="Znf_FYVE"/>
</dbReference>
<dbReference type="PANTHER" id="PTHR23164">
    <property type="entry name" value="EARLY ENDOSOME ANTIGEN 1"/>
    <property type="match status" value="1"/>
</dbReference>
<protein>
    <recommendedName>
        <fullName evidence="5">FYVE-type domain-containing protein</fullName>
    </recommendedName>
</protein>
<dbReference type="SMART" id="SM00064">
    <property type="entry name" value="FYVE"/>
    <property type="match status" value="1"/>
</dbReference>
<dbReference type="InterPro" id="IPR017455">
    <property type="entry name" value="Znf_FYVE-rel"/>
</dbReference>
<dbReference type="SUPFAM" id="SSF48371">
    <property type="entry name" value="ARM repeat"/>
    <property type="match status" value="1"/>
</dbReference>
<dbReference type="RefSeq" id="XP_058344732.1">
    <property type="nucleotide sequence ID" value="XM_058484471.1"/>
</dbReference>
<dbReference type="InterPro" id="IPR011989">
    <property type="entry name" value="ARM-like"/>
</dbReference>
<evidence type="ECO:0000259" key="5">
    <source>
        <dbReference type="PROSITE" id="PS50178"/>
    </source>
</evidence>
<keyword evidence="1" id="KW-0479">Metal-binding</keyword>
<evidence type="ECO:0000256" key="3">
    <source>
        <dbReference type="ARBA" id="ARBA00022833"/>
    </source>
</evidence>
<dbReference type="PROSITE" id="PS50178">
    <property type="entry name" value="ZF_FYVE"/>
    <property type="match status" value="1"/>
</dbReference>
<evidence type="ECO:0000313" key="6">
    <source>
        <dbReference type="EMBL" id="KAJ8659819.1"/>
    </source>
</evidence>
<keyword evidence="3" id="KW-0862">Zinc</keyword>
<feature type="domain" description="FYVE-type" evidence="5">
    <location>
        <begin position="20"/>
        <end position="81"/>
    </location>
</feature>
<evidence type="ECO:0000256" key="2">
    <source>
        <dbReference type="ARBA" id="ARBA00022771"/>
    </source>
</evidence>
<dbReference type="InterPro" id="IPR011011">
    <property type="entry name" value="Znf_FYVE_PHD"/>
</dbReference>
<organism evidence="6 7">
    <name type="scientific">Lichtheimia ornata</name>
    <dbReference type="NCBI Taxonomy" id="688661"/>
    <lineage>
        <taxon>Eukaryota</taxon>
        <taxon>Fungi</taxon>
        <taxon>Fungi incertae sedis</taxon>
        <taxon>Mucoromycota</taxon>
        <taxon>Mucoromycotina</taxon>
        <taxon>Mucoromycetes</taxon>
        <taxon>Mucorales</taxon>
        <taxon>Lichtheimiaceae</taxon>
        <taxon>Lichtheimia</taxon>
    </lineage>
</organism>
<evidence type="ECO:0000313" key="7">
    <source>
        <dbReference type="Proteomes" id="UP001234581"/>
    </source>
</evidence>
<name>A0AAD7V6H5_9FUNG</name>
<proteinExistence type="predicted"/>
<sequence>MQPYDDRQTFLLPRPCWVNDTDVSHCTQCNTCFGPLRRRHHCRHCGHIFCHDCSSRSVPLPQLGYGTKPVRVCKGCFDVAYLVTYAIDDDHGLPTQIHGTRGLLEIVEKGNEIDIQNVIMYGGIDALIWLCRTSTSIQIHHLTTTILAMLSEREAVRPVMVTKWALPSLLHLIEHNIYHDQNKNKANEHGIQQQQQQQREMALEIVINCIHVFFHMARAGILTYSVVMEDGILATLVTLSGFEPPRACEEDVEDQSRLTERGDIIQALAAKTLSAVSGQVAFQAGMIEWVHNNDKFASLFRSTNGEVRKYMTKSIAYLSLRNDKRKSTLLSENVARALVSTIALLPQHQGQHPEQRRYDLNHYLTKNVDGEEEKAIQPYLPPNPSTISHACCALANFATSQDSQVKLIAQPRLLRYLCNVPAAIPGHVEIYRHITRCLANLALYEENHGLMLGYCDDYEHRYNVLPTLRSIIEEQTITQDVRRHVIRAMDNLTSPENHDRHSNKPSWNELLGADIQHFIARILAEMDDQDTLRRAQHIQERVTHG</sequence>
<dbReference type="AlphaFoldDB" id="A0AAD7V6H5"/>
<comment type="caution">
    <text evidence="6">The sequence shown here is derived from an EMBL/GenBank/DDBJ whole genome shotgun (WGS) entry which is preliminary data.</text>
</comment>
<keyword evidence="7" id="KW-1185">Reference proteome</keyword>
<dbReference type="Gene3D" id="3.30.40.10">
    <property type="entry name" value="Zinc/RING finger domain, C3HC4 (zinc finger)"/>
    <property type="match status" value="1"/>
</dbReference>
<dbReference type="SUPFAM" id="SSF57903">
    <property type="entry name" value="FYVE/PHD zinc finger"/>
    <property type="match status" value="1"/>
</dbReference>
<dbReference type="EMBL" id="JARTCD010000016">
    <property type="protein sequence ID" value="KAJ8659819.1"/>
    <property type="molecule type" value="Genomic_DNA"/>
</dbReference>
<dbReference type="Proteomes" id="UP001234581">
    <property type="component" value="Unassembled WGS sequence"/>
</dbReference>